<dbReference type="GO" id="GO:0003684">
    <property type="term" value="F:damaged DNA binding"/>
    <property type="evidence" value="ECO:0007669"/>
    <property type="project" value="TreeGrafter"/>
</dbReference>
<accession>A0AAW2JDM1</accession>
<evidence type="ECO:0000256" key="1">
    <source>
        <dbReference type="ARBA" id="ARBA00004123"/>
    </source>
</evidence>
<keyword evidence="3" id="KW-0158">Chromosome</keyword>
<dbReference type="Gene3D" id="3.40.50.10190">
    <property type="entry name" value="BRCT domain"/>
    <property type="match status" value="1"/>
</dbReference>
<keyword evidence="5" id="KW-0234">DNA repair</keyword>
<dbReference type="GO" id="GO:0005694">
    <property type="term" value="C:chromosome"/>
    <property type="evidence" value="ECO:0007669"/>
    <property type="project" value="UniProtKB-SubCell"/>
</dbReference>
<keyword evidence="4" id="KW-0227">DNA damage</keyword>
<dbReference type="SMART" id="SM00240">
    <property type="entry name" value="FHA"/>
    <property type="match status" value="1"/>
</dbReference>
<dbReference type="GO" id="GO:0007095">
    <property type="term" value="P:mitotic G2 DNA damage checkpoint signaling"/>
    <property type="evidence" value="ECO:0007669"/>
    <property type="project" value="InterPro"/>
</dbReference>
<dbReference type="GO" id="GO:0000724">
    <property type="term" value="P:double-strand break repair via homologous recombination"/>
    <property type="evidence" value="ECO:0007669"/>
    <property type="project" value="TreeGrafter"/>
</dbReference>
<reference evidence="11" key="1">
    <citation type="submission" date="2020-06" db="EMBL/GenBank/DDBJ databases">
        <authorList>
            <person name="Li T."/>
            <person name="Hu X."/>
            <person name="Zhang T."/>
            <person name="Song X."/>
            <person name="Zhang H."/>
            <person name="Dai N."/>
            <person name="Sheng W."/>
            <person name="Hou X."/>
            <person name="Wei L."/>
        </authorList>
    </citation>
    <scope>NUCLEOTIDE SEQUENCE</scope>
    <source>
        <strain evidence="11">G02</strain>
        <tissue evidence="11">Leaf</tissue>
    </source>
</reference>
<reference evidence="11" key="2">
    <citation type="journal article" date="2024" name="Plant">
        <title>Genomic evolution and insights into agronomic trait innovations of Sesamum species.</title>
        <authorList>
            <person name="Miao H."/>
            <person name="Wang L."/>
            <person name="Qu L."/>
            <person name="Liu H."/>
            <person name="Sun Y."/>
            <person name="Le M."/>
            <person name="Wang Q."/>
            <person name="Wei S."/>
            <person name="Zheng Y."/>
            <person name="Lin W."/>
            <person name="Duan Y."/>
            <person name="Cao H."/>
            <person name="Xiong S."/>
            <person name="Wang X."/>
            <person name="Wei L."/>
            <person name="Li C."/>
            <person name="Ma Q."/>
            <person name="Ju M."/>
            <person name="Zhao R."/>
            <person name="Li G."/>
            <person name="Mu C."/>
            <person name="Tian Q."/>
            <person name="Mei H."/>
            <person name="Zhang T."/>
            <person name="Gao T."/>
            <person name="Zhang H."/>
        </authorList>
    </citation>
    <scope>NUCLEOTIDE SEQUENCE</scope>
    <source>
        <strain evidence="11">G02</strain>
    </source>
</reference>
<feature type="non-terminal residue" evidence="11">
    <location>
        <position position="1"/>
    </location>
</feature>
<evidence type="ECO:0000256" key="2">
    <source>
        <dbReference type="ARBA" id="ARBA00004286"/>
    </source>
</evidence>
<dbReference type="CDD" id="cd00027">
    <property type="entry name" value="BRCT"/>
    <property type="match status" value="1"/>
</dbReference>
<dbReference type="InterPro" id="IPR036420">
    <property type="entry name" value="BRCT_dom_sf"/>
</dbReference>
<evidence type="ECO:0000256" key="8">
    <source>
        <dbReference type="ARBA" id="ARBA00044757"/>
    </source>
</evidence>
<dbReference type="PANTHER" id="PTHR12162">
    <property type="entry name" value="NIBRIN-RELATED"/>
    <property type="match status" value="1"/>
</dbReference>
<organism evidence="11">
    <name type="scientific">Sesamum radiatum</name>
    <name type="common">Black benniseed</name>
    <dbReference type="NCBI Taxonomy" id="300843"/>
    <lineage>
        <taxon>Eukaryota</taxon>
        <taxon>Viridiplantae</taxon>
        <taxon>Streptophyta</taxon>
        <taxon>Embryophyta</taxon>
        <taxon>Tracheophyta</taxon>
        <taxon>Spermatophyta</taxon>
        <taxon>Magnoliopsida</taxon>
        <taxon>eudicotyledons</taxon>
        <taxon>Gunneridae</taxon>
        <taxon>Pentapetalae</taxon>
        <taxon>asterids</taxon>
        <taxon>lamiids</taxon>
        <taxon>Lamiales</taxon>
        <taxon>Pedaliaceae</taxon>
        <taxon>Sesamum</taxon>
    </lineage>
</organism>
<dbReference type="SUPFAM" id="SSF49879">
    <property type="entry name" value="SMAD/FHA domain"/>
    <property type="match status" value="1"/>
</dbReference>
<dbReference type="InterPro" id="IPR040227">
    <property type="entry name" value="Nibrin-rel"/>
</dbReference>
<keyword evidence="6" id="KW-0539">Nucleus</keyword>
<protein>
    <submittedName>
        <fullName evidence="11">Nijmegen breakage syndrome 1 protein</fullName>
    </submittedName>
</protein>
<evidence type="ECO:0000256" key="7">
    <source>
        <dbReference type="ARBA" id="ARBA00023306"/>
    </source>
</evidence>
<keyword evidence="7" id="KW-0131">Cell cycle</keyword>
<dbReference type="AlphaFoldDB" id="A0AAW2JDM1"/>
<sequence>EHEYYIFRRGTYKVGRKGCDIIVNKDKGVSRVHAEIIVDEMICMDHLPKRHSNNSSEVRIRDCSKYGTFINKNLGSREKVHELPNRETMLKDGDIVAFGTGNAKYRFLFVSLVFFAPSFEINQLQDKMSLIGATFTRTWTSKSTHVVLDDFVQIGDDIIDAIVARKPLVRFSWIELIAGTTICSEIPSSLSHAPTLTLEGASLKVADPQSREQCLRGYTFLLESIHKYKFKEKLQLLLDSASAKVVYAESQDPCSQNLGDNQVCVLPAGSTSSNGGFSKFNSVHTVKEMELISAVVSGHLDPSVMASAPGKYFAP</sequence>
<evidence type="ECO:0000259" key="10">
    <source>
        <dbReference type="PROSITE" id="PS50172"/>
    </source>
</evidence>
<dbReference type="PROSITE" id="PS50006">
    <property type="entry name" value="FHA_DOMAIN"/>
    <property type="match status" value="1"/>
</dbReference>
<dbReference type="GO" id="GO:0030870">
    <property type="term" value="C:Mre11 complex"/>
    <property type="evidence" value="ECO:0007669"/>
    <property type="project" value="InterPro"/>
</dbReference>
<dbReference type="CDD" id="cd22667">
    <property type="entry name" value="FHA_NBN"/>
    <property type="match status" value="1"/>
</dbReference>
<comment type="caution">
    <text evidence="11">The sequence shown here is derived from an EMBL/GenBank/DDBJ whole genome shotgun (WGS) entry which is preliminary data.</text>
</comment>
<evidence type="ECO:0000256" key="6">
    <source>
        <dbReference type="ARBA" id="ARBA00023242"/>
    </source>
</evidence>
<dbReference type="Pfam" id="PF00533">
    <property type="entry name" value="BRCT"/>
    <property type="match status" value="1"/>
</dbReference>
<evidence type="ECO:0000313" key="11">
    <source>
        <dbReference type="EMBL" id="KAL0292311.1"/>
    </source>
</evidence>
<name>A0AAW2JDM1_SESRA</name>
<feature type="domain" description="FHA" evidence="9">
    <location>
        <begin position="12"/>
        <end position="71"/>
    </location>
</feature>
<comment type="similarity">
    <text evidence="8">Belongs to the Nibrin family.</text>
</comment>
<dbReference type="InterPro" id="IPR001357">
    <property type="entry name" value="BRCT_dom"/>
</dbReference>
<dbReference type="PANTHER" id="PTHR12162:SF0">
    <property type="entry name" value="NIBRIN"/>
    <property type="match status" value="1"/>
</dbReference>
<dbReference type="PROSITE" id="PS50172">
    <property type="entry name" value="BRCT"/>
    <property type="match status" value="1"/>
</dbReference>
<dbReference type="InterPro" id="IPR000253">
    <property type="entry name" value="FHA_dom"/>
</dbReference>
<dbReference type="Pfam" id="PF00498">
    <property type="entry name" value="FHA"/>
    <property type="match status" value="1"/>
</dbReference>
<dbReference type="EMBL" id="JACGWJ010000444">
    <property type="protein sequence ID" value="KAL0292311.1"/>
    <property type="molecule type" value="Genomic_DNA"/>
</dbReference>
<evidence type="ECO:0000256" key="5">
    <source>
        <dbReference type="ARBA" id="ARBA00023204"/>
    </source>
</evidence>
<dbReference type="Gene3D" id="2.60.200.20">
    <property type="match status" value="1"/>
</dbReference>
<evidence type="ECO:0000256" key="3">
    <source>
        <dbReference type="ARBA" id="ARBA00022454"/>
    </source>
</evidence>
<gene>
    <name evidence="11" type="ORF">Sradi_6994300</name>
</gene>
<dbReference type="InterPro" id="IPR008984">
    <property type="entry name" value="SMAD_FHA_dom_sf"/>
</dbReference>
<feature type="domain" description="BRCT" evidence="10">
    <location>
        <begin position="104"/>
        <end position="174"/>
    </location>
</feature>
<proteinExistence type="inferred from homology"/>
<comment type="subcellular location">
    <subcellularLocation>
        <location evidence="2">Chromosome</location>
    </subcellularLocation>
    <subcellularLocation>
        <location evidence="1">Nucleus</location>
    </subcellularLocation>
</comment>
<evidence type="ECO:0000256" key="4">
    <source>
        <dbReference type="ARBA" id="ARBA00022763"/>
    </source>
</evidence>
<dbReference type="FunFam" id="2.60.200.20:FF:000017">
    <property type="entry name" value="Nibrin"/>
    <property type="match status" value="1"/>
</dbReference>
<dbReference type="SUPFAM" id="SSF52113">
    <property type="entry name" value="BRCT domain"/>
    <property type="match status" value="1"/>
</dbReference>
<evidence type="ECO:0000259" key="9">
    <source>
        <dbReference type="PROSITE" id="PS50006"/>
    </source>
</evidence>